<dbReference type="HOGENOM" id="CLU_2801042_0_0_1"/>
<keyword evidence="3" id="KW-1185">Reference proteome</keyword>
<evidence type="ECO:0000313" key="3">
    <source>
        <dbReference type="Proteomes" id="UP000054018"/>
    </source>
</evidence>
<evidence type="ECO:0000256" key="1">
    <source>
        <dbReference type="SAM" id="Phobius"/>
    </source>
</evidence>
<name>A0A0C9YLJ7_9AGAM</name>
<reference evidence="3" key="2">
    <citation type="submission" date="2015-01" db="EMBL/GenBank/DDBJ databases">
        <title>Evolutionary Origins and Diversification of the Mycorrhizal Mutualists.</title>
        <authorList>
            <consortium name="DOE Joint Genome Institute"/>
            <consortium name="Mycorrhizal Genomics Consortium"/>
            <person name="Kohler A."/>
            <person name="Kuo A."/>
            <person name="Nagy L.G."/>
            <person name="Floudas D."/>
            <person name="Copeland A."/>
            <person name="Barry K.W."/>
            <person name="Cichocki N."/>
            <person name="Veneault-Fourrey C."/>
            <person name="LaButti K."/>
            <person name="Lindquist E.A."/>
            <person name="Lipzen A."/>
            <person name="Lundell T."/>
            <person name="Morin E."/>
            <person name="Murat C."/>
            <person name="Riley R."/>
            <person name="Ohm R."/>
            <person name="Sun H."/>
            <person name="Tunlid A."/>
            <person name="Henrissat B."/>
            <person name="Grigoriev I.V."/>
            <person name="Hibbett D.S."/>
            <person name="Martin F."/>
        </authorList>
    </citation>
    <scope>NUCLEOTIDE SEQUENCE [LARGE SCALE GENOMIC DNA]</scope>
    <source>
        <strain evidence="3">441</strain>
    </source>
</reference>
<sequence length="68" mass="7468">HTKSPVTVCRMGLFDLFRGSKKTSAILPTDIVVFIVGPSGSGKSWVKWTPILFCTVTYSVPIVFYLSS</sequence>
<feature type="transmembrane region" description="Helical" evidence="1">
    <location>
        <begin position="48"/>
        <end position="66"/>
    </location>
</feature>
<keyword evidence="1" id="KW-1133">Transmembrane helix</keyword>
<feature type="non-terminal residue" evidence="2">
    <location>
        <position position="68"/>
    </location>
</feature>
<proteinExistence type="predicted"/>
<gene>
    <name evidence="2" type="ORF">PISMIDRAFT_685275</name>
</gene>
<reference evidence="2 3" key="1">
    <citation type="submission" date="2014-04" db="EMBL/GenBank/DDBJ databases">
        <authorList>
            <consortium name="DOE Joint Genome Institute"/>
            <person name="Kuo A."/>
            <person name="Kohler A."/>
            <person name="Costa M.D."/>
            <person name="Nagy L.G."/>
            <person name="Floudas D."/>
            <person name="Copeland A."/>
            <person name="Barry K.W."/>
            <person name="Cichocki N."/>
            <person name="Veneault-Fourrey C."/>
            <person name="LaButti K."/>
            <person name="Lindquist E.A."/>
            <person name="Lipzen A."/>
            <person name="Lundell T."/>
            <person name="Morin E."/>
            <person name="Murat C."/>
            <person name="Sun H."/>
            <person name="Tunlid A."/>
            <person name="Henrissat B."/>
            <person name="Grigoriev I.V."/>
            <person name="Hibbett D.S."/>
            <person name="Martin F."/>
            <person name="Nordberg H.P."/>
            <person name="Cantor M.N."/>
            <person name="Hua S.X."/>
        </authorList>
    </citation>
    <scope>NUCLEOTIDE SEQUENCE [LARGE SCALE GENOMIC DNA]</scope>
    <source>
        <strain evidence="2 3">441</strain>
    </source>
</reference>
<dbReference type="Proteomes" id="UP000054018">
    <property type="component" value="Unassembled WGS sequence"/>
</dbReference>
<organism evidence="2 3">
    <name type="scientific">Pisolithus microcarpus 441</name>
    <dbReference type="NCBI Taxonomy" id="765257"/>
    <lineage>
        <taxon>Eukaryota</taxon>
        <taxon>Fungi</taxon>
        <taxon>Dikarya</taxon>
        <taxon>Basidiomycota</taxon>
        <taxon>Agaricomycotina</taxon>
        <taxon>Agaricomycetes</taxon>
        <taxon>Agaricomycetidae</taxon>
        <taxon>Boletales</taxon>
        <taxon>Sclerodermatineae</taxon>
        <taxon>Pisolithaceae</taxon>
        <taxon>Pisolithus</taxon>
    </lineage>
</organism>
<keyword evidence="1" id="KW-0472">Membrane</keyword>
<feature type="non-terminal residue" evidence="2">
    <location>
        <position position="1"/>
    </location>
</feature>
<accession>A0A0C9YLJ7</accession>
<evidence type="ECO:0000313" key="2">
    <source>
        <dbReference type="EMBL" id="KIK17506.1"/>
    </source>
</evidence>
<dbReference type="AlphaFoldDB" id="A0A0C9YLJ7"/>
<keyword evidence="1" id="KW-0812">Transmembrane</keyword>
<protein>
    <submittedName>
        <fullName evidence="2">Uncharacterized protein</fullName>
    </submittedName>
</protein>
<dbReference type="EMBL" id="KN833826">
    <property type="protein sequence ID" value="KIK17506.1"/>
    <property type="molecule type" value="Genomic_DNA"/>
</dbReference>